<evidence type="ECO:0000313" key="4">
    <source>
        <dbReference type="Proteomes" id="UP000799766"/>
    </source>
</evidence>
<name>A0A6A6NXU3_9PEZI</name>
<feature type="compositionally biased region" description="Polar residues" evidence="1">
    <location>
        <begin position="297"/>
        <end position="309"/>
    </location>
</feature>
<dbReference type="InterPro" id="IPR046896">
    <property type="entry name" value="Cup1-like_N"/>
</dbReference>
<feature type="domain" description="LYR motif-containing protein Cup1-like N-terminal" evidence="2">
    <location>
        <begin position="51"/>
        <end position="138"/>
    </location>
</feature>
<evidence type="ECO:0000259" key="2">
    <source>
        <dbReference type="Pfam" id="PF20263"/>
    </source>
</evidence>
<accession>A0A6A6NXU3</accession>
<dbReference type="Pfam" id="PF20263">
    <property type="entry name" value="LYRM2-like"/>
    <property type="match status" value="1"/>
</dbReference>
<feature type="region of interest" description="Disordered" evidence="1">
    <location>
        <begin position="399"/>
        <end position="431"/>
    </location>
</feature>
<dbReference type="CDD" id="cd20273">
    <property type="entry name" value="Complex1_LYR_unchar"/>
    <property type="match status" value="1"/>
</dbReference>
<reference evidence="3" key="1">
    <citation type="journal article" date="2020" name="Stud. Mycol.">
        <title>101 Dothideomycetes genomes: a test case for predicting lifestyles and emergence of pathogens.</title>
        <authorList>
            <person name="Haridas S."/>
            <person name="Albert R."/>
            <person name="Binder M."/>
            <person name="Bloem J."/>
            <person name="Labutti K."/>
            <person name="Salamov A."/>
            <person name="Andreopoulos B."/>
            <person name="Baker S."/>
            <person name="Barry K."/>
            <person name="Bills G."/>
            <person name="Bluhm B."/>
            <person name="Cannon C."/>
            <person name="Castanera R."/>
            <person name="Culley D."/>
            <person name="Daum C."/>
            <person name="Ezra D."/>
            <person name="Gonzalez J."/>
            <person name="Henrissat B."/>
            <person name="Kuo A."/>
            <person name="Liang C."/>
            <person name="Lipzen A."/>
            <person name="Lutzoni F."/>
            <person name="Magnuson J."/>
            <person name="Mondo S."/>
            <person name="Nolan M."/>
            <person name="Ohm R."/>
            <person name="Pangilinan J."/>
            <person name="Park H.-J."/>
            <person name="Ramirez L."/>
            <person name="Alfaro M."/>
            <person name="Sun H."/>
            <person name="Tritt A."/>
            <person name="Yoshinaga Y."/>
            <person name="Zwiers L.-H."/>
            <person name="Turgeon B."/>
            <person name="Goodwin S."/>
            <person name="Spatafora J."/>
            <person name="Crous P."/>
            <person name="Grigoriev I."/>
        </authorList>
    </citation>
    <scope>NUCLEOTIDE SEQUENCE</scope>
    <source>
        <strain evidence="3">ATCC 16933</strain>
    </source>
</reference>
<sequence length="431" mass="49749">MSKPVPSLGKVATAVKPWHRKARSLGISETQESKAYVAQIRREWASDARCLLRALLRECSYLPDAQARDFYRRHIMLRFKRYQYLRPASLSESRILSKLKEARHELRLLRRAADGHERSLLQVLLHAYGRKGKRYHHFLTEVLTTAAPGSSAEETPSEPLQPSWIPEHMERIPSAQDVFKYRISPRFARLNALVQSQVEVGPRTRRPLRRATFSTPASNVWKRTMPVKRQMNQFKKEHTDFLSRIFLPVPESDWERLRDLASGRLQPERKRPRRVPAQSYIAPEERASDSNVERNSTEPALSDTTTPSPNVSLWTPSLLIDTMHDTLRLRPIAPLYPGDRQEGHHITPRFMRRIYRRIWAICPMMVWDAESQTWDVKWGEQPVPKHAISSSRTAPSMDWSAMFEGVDEKGKRPRRSAASPANSAVEGSSSR</sequence>
<dbReference type="OrthoDB" id="5521299at2759"/>
<protein>
    <recommendedName>
        <fullName evidence="2">LYR motif-containing protein Cup1-like N-terminal domain-containing protein</fullName>
    </recommendedName>
</protein>
<dbReference type="EMBL" id="MU001684">
    <property type="protein sequence ID" value="KAF2456272.1"/>
    <property type="molecule type" value="Genomic_DNA"/>
</dbReference>
<keyword evidence="4" id="KW-1185">Reference proteome</keyword>
<proteinExistence type="predicted"/>
<organism evidence="3 4">
    <name type="scientific">Lineolata rhizophorae</name>
    <dbReference type="NCBI Taxonomy" id="578093"/>
    <lineage>
        <taxon>Eukaryota</taxon>
        <taxon>Fungi</taxon>
        <taxon>Dikarya</taxon>
        <taxon>Ascomycota</taxon>
        <taxon>Pezizomycotina</taxon>
        <taxon>Dothideomycetes</taxon>
        <taxon>Dothideomycetes incertae sedis</taxon>
        <taxon>Lineolatales</taxon>
        <taxon>Lineolataceae</taxon>
        <taxon>Lineolata</taxon>
    </lineage>
</organism>
<dbReference type="AlphaFoldDB" id="A0A6A6NXU3"/>
<dbReference type="Proteomes" id="UP000799766">
    <property type="component" value="Unassembled WGS sequence"/>
</dbReference>
<evidence type="ECO:0000313" key="3">
    <source>
        <dbReference type="EMBL" id="KAF2456272.1"/>
    </source>
</evidence>
<feature type="compositionally biased region" description="Basic and acidic residues" evidence="1">
    <location>
        <begin position="283"/>
        <end position="296"/>
    </location>
</feature>
<gene>
    <name evidence="3" type="ORF">BDY21DRAFT_59381</name>
</gene>
<feature type="region of interest" description="Disordered" evidence="1">
    <location>
        <begin position="265"/>
        <end position="309"/>
    </location>
</feature>
<evidence type="ECO:0000256" key="1">
    <source>
        <dbReference type="SAM" id="MobiDB-lite"/>
    </source>
</evidence>